<feature type="transmembrane region" description="Helical" evidence="11">
    <location>
        <begin position="812"/>
        <end position="831"/>
    </location>
</feature>
<comment type="catalytic activity">
    <reaction evidence="9">
        <text>L-seryl-[protein] + ATP = O-phospho-L-seryl-[protein] + ADP + H(+)</text>
        <dbReference type="Rhea" id="RHEA:17989"/>
        <dbReference type="Rhea" id="RHEA-COMP:9863"/>
        <dbReference type="Rhea" id="RHEA-COMP:11604"/>
        <dbReference type="ChEBI" id="CHEBI:15378"/>
        <dbReference type="ChEBI" id="CHEBI:29999"/>
        <dbReference type="ChEBI" id="CHEBI:30616"/>
        <dbReference type="ChEBI" id="CHEBI:83421"/>
        <dbReference type="ChEBI" id="CHEBI:456216"/>
        <dbReference type="EC" id="2.7.11.1"/>
    </reaction>
</comment>
<dbReference type="GO" id="GO:0004674">
    <property type="term" value="F:protein serine/threonine kinase activity"/>
    <property type="evidence" value="ECO:0007669"/>
    <property type="project" value="UniProtKB-KW"/>
</dbReference>
<feature type="compositionally biased region" description="Low complexity" evidence="10">
    <location>
        <begin position="375"/>
        <end position="386"/>
    </location>
</feature>
<reference evidence="13 14" key="1">
    <citation type="journal article" date="2019" name="Sci. Rep.">
        <title>Comparative genomics of chytrid fungi reveal insights into the obligate biotrophic and pathogenic lifestyle of Synchytrium endobioticum.</title>
        <authorList>
            <person name="van de Vossenberg B.T.L.H."/>
            <person name="Warris S."/>
            <person name="Nguyen H.D.T."/>
            <person name="van Gent-Pelzer M.P.E."/>
            <person name="Joly D.L."/>
            <person name="van de Geest H.C."/>
            <person name="Bonants P.J.M."/>
            <person name="Smith D.S."/>
            <person name="Levesque C.A."/>
            <person name="van der Lee T.A.J."/>
        </authorList>
    </citation>
    <scope>NUCLEOTIDE SEQUENCE [LARGE SCALE GENOMIC DNA]</scope>
    <source>
        <strain evidence="13 14">CBS 809.83</strain>
    </source>
</reference>
<feature type="transmembrane region" description="Helical" evidence="11">
    <location>
        <begin position="885"/>
        <end position="905"/>
    </location>
</feature>
<evidence type="ECO:0000256" key="7">
    <source>
        <dbReference type="ARBA" id="ARBA00037982"/>
    </source>
</evidence>
<sequence>MASRQRSRPFPWSGDPGNQEGAETTAITTAAHNTTNTTRSMVVSPRRRPSTALIHVPRPSPPWTVVLHSSARRDAAVVLYNATERKLAVQRCGNGGGRRGTKRRRRPRRGDDGSEDVDDDDDDDDGDDDDDVDAGRMDGAGYCPLCRRPWGSTRDAGVEATGERGQEDGRETQVNGARLGDAEYFGLLALVAPDSLSENDEILEQVDEGGQHGESEEGRRDQSGSVAASMHTSAATTAASAAGAASSSSSSGLHASSFNQGYYDRFFVEERKLGRGLRGSVFLCQHVLDQVPLGQFAVKAIPVGTSHAWLVRMLKEVHLLERLRHPNITEYKHAWLENRQLTLFGPEVPCLFILMALANGGNLEEYIFVQWHPDTQTSTPQQTTKTINDDSSDSDLPPTLTTRERAVRLRDRKRRRLSSSTTLPDSAAASTAAAPLPPTSTAARRTPAPTRAQLYGGIGRATPHGRKVRYLNSWEIWCLFLDICKGLAHLHAHGIIHRDLKPPNLLLQFADPNERNEIPRVLISDFGECEVLAETQTQTHRERTGATGTLEFMAPELLERDPATGSFFNDQHSPSADLWSLGVVLYFLCYSTVPYSQIEDVDALREEIVAFRSVTFPDHGSRVSPELQHLITALLSRSGRDRPTSQDILDTYGHLGTPLQQHTTAKPPPGSAATPTAPGEMNPKAARAESVGGTDRTPTAAGEAAATAGGDRTSIVALRPTSAPSLALLGSTHRPPPPGPVNLVPAGFSTHARIQFADTVTRLPTKAAAATTSPPSQHPPQPLRLTQYAATTAAMETGLALAVSLPFCRASVPSTVFFPLLAWAVGEHVVLRMPHTPRARVATITLASLLHLLFILAATTHPLQSPPPDGMVDMRDFPPRRPGGHHPWTAALVLALHAAAWAAAVRLRVGLVRRRA</sequence>
<comment type="caution">
    <text evidence="13">The sequence shown here is derived from an EMBL/GenBank/DDBJ whole genome shotgun (WGS) entry which is preliminary data.</text>
</comment>
<feature type="compositionally biased region" description="Low complexity" evidence="10">
    <location>
        <begin position="22"/>
        <end position="44"/>
    </location>
</feature>
<dbReference type="Pfam" id="PF00069">
    <property type="entry name" value="Pkinase"/>
    <property type="match status" value="1"/>
</dbReference>
<feature type="region of interest" description="Disordered" evidence="10">
    <location>
        <begin position="91"/>
        <end position="173"/>
    </location>
</feature>
<keyword evidence="11" id="KW-1133">Transmembrane helix</keyword>
<evidence type="ECO:0000313" key="14">
    <source>
        <dbReference type="Proteomes" id="UP000318582"/>
    </source>
</evidence>
<dbReference type="Gene3D" id="3.30.200.20">
    <property type="entry name" value="Phosphorylase Kinase, domain 1"/>
    <property type="match status" value="1"/>
</dbReference>
<feature type="region of interest" description="Disordered" evidence="10">
    <location>
        <begin position="1"/>
        <end position="62"/>
    </location>
</feature>
<dbReference type="InterPro" id="IPR050339">
    <property type="entry name" value="CC_SR_Kinase"/>
</dbReference>
<accession>A0A507DY80</accession>
<evidence type="ECO:0000256" key="6">
    <source>
        <dbReference type="ARBA" id="ARBA00022840"/>
    </source>
</evidence>
<dbReference type="InterPro" id="IPR011009">
    <property type="entry name" value="Kinase-like_dom_sf"/>
</dbReference>
<dbReference type="InterPro" id="IPR008271">
    <property type="entry name" value="Ser/Thr_kinase_AS"/>
</dbReference>
<evidence type="ECO:0000256" key="5">
    <source>
        <dbReference type="ARBA" id="ARBA00022777"/>
    </source>
</evidence>
<feature type="region of interest" description="Disordered" evidence="10">
    <location>
        <begin position="207"/>
        <end position="232"/>
    </location>
</feature>
<gene>
    <name evidence="13" type="ORF">PhCBS80983_g04616</name>
</gene>
<evidence type="ECO:0000256" key="8">
    <source>
        <dbReference type="ARBA" id="ARBA00047899"/>
    </source>
</evidence>
<keyword evidence="11" id="KW-0812">Transmembrane</keyword>
<dbReference type="FunFam" id="3.30.200.20:FF:000306">
    <property type="entry name" value="IKS protein kinase"/>
    <property type="match status" value="1"/>
</dbReference>
<dbReference type="SMART" id="SM00220">
    <property type="entry name" value="S_TKc"/>
    <property type="match status" value="1"/>
</dbReference>
<feature type="compositionally biased region" description="Acidic residues" evidence="10">
    <location>
        <begin position="113"/>
        <end position="132"/>
    </location>
</feature>
<dbReference type="GO" id="GO:0005634">
    <property type="term" value="C:nucleus"/>
    <property type="evidence" value="ECO:0007669"/>
    <property type="project" value="TreeGrafter"/>
</dbReference>
<keyword evidence="4" id="KW-0547">Nucleotide-binding</keyword>
<dbReference type="SUPFAM" id="SSF56112">
    <property type="entry name" value="Protein kinase-like (PK-like)"/>
    <property type="match status" value="1"/>
</dbReference>
<feature type="transmembrane region" description="Helical" evidence="11">
    <location>
        <begin position="843"/>
        <end position="865"/>
    </location>
</feature>
<keyword evidence="5" id="KW-0418">Kinase</keyword>
<evidence type="ECO:0000256" key="2">
    <source>
        <dbReference type="ARBA" id="ARBA00022527"/>
    </source>
</evidence>
<feature type="region of interest" description="Disordered" evidence="10">
    <location>
        <begin position="374"/>
        <end position="459"/>
    </location>
</feature>
<dbReference type="STRING" id="109895.A0A507DY80"/>
<dbReference type="Proteomes" id="UP000318582">
    <property type="component" value="Unassembled WGS sequence"/>
</dbReference>
<dbReference type="PROSITE" id="PS00108">
    <property type="entry name" value="PROTEIN_KINASE_ST"/>
    <property type="match status" value="1"/>
</dbReference>
<evidence type="ECO:0000256" key="4">
    <source>
        <dbReference type="ARBA" id="ARBA00022741"/>
    </source>
</evidence>
<proteinExistence type="inferred from homology"/>
<feature type="domain" description="Protein kinase" evidence="12">
    <location>
        <begin position="267"/>
        <end position="655"/>
    </location>
</feature>
<evidence type="ECO:0000256" key="9">
    <source>
        <dbReference type="ARBA" id="ARBA00048679"/>
    </source>
</evidence>
<evidence type="ECO:0000256" key="10">
    <source>
        <dbReference type="SAM" id="MobiDB-lite"/>
    </source>
</evidence>
<keyword evidence="6" id="KW-0067">ATP-binding</keyword>
<feature type="compositionally biased region" description="Low complexity" evidence="10">
    <location>
        <begin position="697"/>
        <end position="710"/>
    </location>
</feature>
<dbReference type="PANTHER" id="PTHR11042">
    <property type="entry name" value="EUKARYOTIC TRANSLATION INITIATION FACTOR 2-ALPHA KINASE EIF2-ALPHA KINASE -RELATED"/>
    <property type="match status" value="1"/>
</dbReference>
<comment type="similarity">
    <text evidence="7">Belongs to the protein kinase superfamily. Ser/Thr protein kinase family. GCN2 subfamily.</text>
</comment>
<dbReference type="PANTHER" id="PTHR11042:SF138">
    <property type="entry name" value="SERINE_THREONINE-PROTEIN KINASE IKS1-RELATED"/>
    <property type="match status" value="1"/>
</dbReference>
<evidence type="ECO:0000256" key="3">
    <source>
        <dbReference type="ARBA" id="ARBA00022679"/>
    </source>
</evidence>
<evidence type="ECO:0000256" key="1">
    <source>
        <dbReference type="ARBA" id="ARBA00012513"/>
    </source>
</evidence>
<evidence type="ECO:0000313" key="13">
    <source>
        <dbReference type="EMBL" id="TPX56332.1"/>
    </source>
</evidence>
<dbReference type="AlphaFoldDB" id="A0A507DY80"/>
<dbReference type="GO" id="GO:0005737">
    <property type="term" value="C:cytoplasm"/>
    <property type="evidence" value="ECO:0007669"/>
    <property type="project" value="TreeGrafter"/>
</dbReference>
<evidence type="ECO:0000259" key="12">
    <source>
        <dbReference type="PROSITE" id="PS50011"/>
    </source>
</evidence>
<keyword evidence="2" id="KW-0723">Serine/threonine-protein kinase</keyword>
<keyword evidence="11" id="KW-0472">Membrane</keyword>
<dbReference type="PROSITE" id="PS50011">
    <property type="entry name" value="PROTEIN_KINASE_DOM"/>
    <property type="match status" value="1"/>
</dbReference>
<evidence type="ECO:0000256" key="11">
    <source>
        <dbReference type="SAM" id="Phobius"/>
    </source>
</evidence>
<protein>
    <recommendedName>
        <fullName evidence="1">non-specific serine/threonine protein kinase</fullName>
        <ecNumber evidence="1">2.7.11.1</ecNumber>
    </recommendedName>
</protein>
<keyword evidence="14" id="KW-1185">Reference proteome</keyword>
<dbReference type="EC" id="2.7.11.1" evidence="1"/>
<dbReference type="EMBL" id="QEAQ01000078">
    <property type="protein sequence ID" value="TPX56332.1"/>
    <property type="molecule type" value="Genomic_DNA"/>
</dbReference>
<feature type="region of interest" description="Disordered" evidence="10">
    <location>
        <begin position="638"/>
        <end position="710"/>
    </location>
</feature>
<feature type="compositionally biased region" description="Basic residues" evidence="10">
    <location>
        <begin position="99"/>
        <end position="108"/>
    </location>
</feature>
<keyword evidence="3" id="KW-0808">Transferase</keyword>
<feature type="compositionally biased region" description="Basic and acidic residues" evidence="10">
    <location>
        <begin position="161"/>
        <end position="171"/>
    </location>
</feature>
<feature type="compositionally biased region" description="Low complexity" evidence="10">
    <location>
        <begin position="418"/>
        <end position="452"/>
    </location>
</feature>
<name>A0A507DY80_9FUNG</name>
<dbReference type="Gene3D" id="1.10.510.10">
    <property type="entry name" value="Transferase(Phosphotransferase) domain 1"/>
    <property type="match status" value="1"/>
</dbReference>
<dbReference type="InterPro" id="IPR000719">
    <property type="entry name" value="Prot_kinase_dom"/>
</dbReference>
<feature type="compositionally biased region" description="Basic and acidic residues" evidence="10">
    <location>
        <begin position="209"/>
        <end position="222"/>
    </location>
</feature>
<organism evidence="13 14">
    <name type="scientific">Powellomyces hirtus</name>
    <dbReference type="NCBI Taxonomy" id="109895"/>
    <lineage>
        <taxon>Eukaryota</taxon>
        <taxon>Fungi</taxon>
        <taxon>Fungi incertae sedis</taxon>
        <taxon>Chytridiomycota</taxon>
        <taxon>Chytridiomycota incertae sedis</taxon>
        <taxon>Chytridiomycetes</taxon>
        <taxon>Spizellomycetales</taxon>
        <taxon>Powellomycetaceae</taxon>
        <taxon>Powellomyces</taxon>
    </lineage>
</organism>
<comment type="catalytic activity">
    <reaction evidence="8">
        <text>L-threonyl-[protein] + ATP = O-phospho-L-threonyl-[protein] + ADP + H(+)</text>
        <dbReference type="Rhea" id="RHEA:46608"/>
        <dbReference type="Rhea" id="RHEA-COMP:11060"/>
        <dbReference type="Rhea" id="RHEA-COMP:11605"/>
        <dbReference type="ChEBI" id="CHEBI:15378"/>
        <dbReference type="ChEBI" id="CHEBI:30013"/>
        <dbReference type="ChEBI" id="CHEBI:30616"/>
        <dbReference type="ChEBI" id="CHEBI:61977"/>
        <dbReference type="ChEBI" id="CHEBI:456216"/>
        <dbReference type="EC" id="2.7.11.1"/>
    </reaction>
</comment>
<dbReference type="GO" id="GO:0005524">
    <property type="term" value="F:ATP binding"/>
    <property type="evidence" value="ECO:0007669"/>
    <property type="project" value="UniProtKB-KW"/>
</dbReference>